<proteinExistence type="predicted"/>
<feature type="non-terminal residue" evidence="2">
    <location>
        <position position="1"/>
    </location>
</feature>
<sequence>AALAAIAGWYDAVDAGRVAYSTVTDYFIVMPIGRFPVSGWLTFLWAVAGAGCLAAWWGAAVSLRRTALLRRLSRRYATADAELHGWRTVGGKHGEVTVVFHDARGDRHEVPTIVERVALERTVRAVYDEARPDDPACTRVAVSRRKLLRFS</sequence>
<evidence type="ECO:0000313" key="2">
    <source>
        <dbReference type="EMBL" id="KOG88344.1"/>
    </source>
</evidence>
<keyword evidence="3" id="KW-1185">Reference proteome</keyword>
<name>A0ABR5J4Q9_9ACTN</name>
<keyword evidence="1" id="KW-1133">Transmembrane helix</keyword>
<comment type="caution">
    <text evidence="2">The sequence shown here is derived from an EMBL/GenBank/DDBJ whole genome shotgun (WGS) entry which is preliminary data.</text>
</comment>
<reference evidence="2 3" key="1">
    <citation type="submission" date="2015-07" db="EMBL/GenBank/DDBJ databases">
        <authorList>
            <person name="Ju K.-S."/>
            <person name="Doroghazi J.R."/>
            <person name="Metcalf W.W."/>
        </authorList>
    </citation>
    <scope>NUCLEOTIDE SEQUENCE [LARGE SCALE GENOMIC DNA]</scope>
    <source>
        <strain evidence="2 3">NRRL B-3589</strain>
    </source>
</reference>
<dbReference type="EMBL" id="LGUT01001735">
    <property type="protein sequence ID" value="KOG88344.1"/>
    <property type="molecule type" value="Genomic_DNA"/>
</dbReference>
<dbReference type="Proteomes" id="UP000037020">
    <property type="component" value="Unassembled WGS sequence"/>
</dbReference>
<keyword evidence="1" id="KW-0472">Membrane</keyword>
<accession>A0ABR5J4Q9</accession>
<keyword evidence="1" id="KW-0812">Transmembrane</keyword>
<organism evidence="2 3">
    <name type="scientific">Streptomyces varsoviensis</name>
    <dbReference type="NCBI Taxonomy" id="67373"/>
    <lineage>
        <taxon>Bacteria</taxon>
        <taxon>Bacillati</taxon>
        <taxon>Actinomycetota</taxon>
        <taxon>Actinomycetes</taxon>
        <taxon>Kitasatosporales</taxon>
        <taxon>Streptomycetaceae</taxon>
        <taxon>Streptomyces</taxon>
    </lineage>
</organism>
<protein>
    <submittedName>
        <fullName evidence="2">Uncharacterized protein</fullName>
    </submittedName>
</protein>
<feature type="transmembrane region" description="Helical" evidence="1">
    <location>
        <begin position="40"/>
        <end position="63"/>
    </location>
</feature>
<evidence type="ECO:0000313" key="3">
    <source>
        <dbReference type="Proteomes" id="UP000037020"/>
    </source>
</evidence>
<evidence type="ECO:0000256" key="1">
    <source>
        <dbReference type="SAM" id="Phobius"/>
    </source>
</evidence>
<gene>
    <name evidence="2" type="ORF">ADK38_20320</name>
</gene>